<feature type="compositionally biased region" description="Basic and acidic residues" evidence="1">
    <location>
        <begin position="90"/>
        <end position="99"/>
    </location>
</feature>
<dbReference type="HOGENOM" id="CLU_525830_0_0_1"/>
<proteinExistence type="predicted"/>
<accession>A0A0D2J185</accession>
<dbReference type="GeneID" id="25288597"/>
<dbReference type="Pfam" id="PF11951">
    <property type="entry name" value="Fungal_trans_2"/>
    <property type="match status" value="1"/>
</dbReference>
<name>A0A0D2J185_9EURO</name>
<dbReference type="OrthoDB" id="4127946at2759"/>
<evidence type="ECO:0000313" key="2">
    <source>
        <dbReference type="EMBL" id="KIX09446.1"/>
    </source>
</evidence>
<organism evidence="2 3">
    <name type="scientific">Rhinocladiella mackenziei CBS 650.93</name>
    <dbReference type="NCBI Taxonomy" id="1442369"/>
    <lineage>
        <taxon>Eukaryota</taxon>
        <taxon>Fungi</taxon>
        <taxon>Dikarya</taxon>
        <taxon>Ascomycota</taxon>
        <taxon>Pezizomycotina</taxon>
        <taxon>Eurotiomycetes</taxon>
        <taxon>Chaetothyriomycetidae</taxon>
        <taxon>Chaetothyriales</taxon>
        <taxon>Herpotrichiellaceae</taxon>
        <taxon>Rhinocladiella</taxon>
    </lineage>
</organism>
<evidence type="ECO:0000313" key="3">
    <source>
        <dbReference type="Proteomes" id="UP000053617"/>
    </source>
</evidence>
<reference evidence="2 3" key="1">
    <citation type="submission" date="2015-01" db="EMBL/GenBank/DDBJ databases">
        <title>The Genome Sequence of Rhinocladiella mackenzie CBS 650.93.</title>
        <authorList>
            <consortium name="The Broad Institute Genomics Platform"/>
            <person name="Cuomo C."/>
            <person name="de Hoog S."/>
            <person name="Gorbushina A."/>
            <person name="Stielow B."/>
            <person name="Teixiera M."/>
            <person name="Abouelleil A."/>
            <person name="Chapman S.B."/>
            <person name="Priest M."/>
            <person name="Young S.K."/>
            <person name="Wortman J."/>
            <person name="Nusbaum C."/>
            <person name="Birren B."/>
        </authorList>
    </citation>
    <scope>NUCLEOTIDE SEQUENCE [LARGE SCALE GENOMIC DNA]</scope>
    <source>
        <strain evidence="2 3">CBS 650.93</strain>
    </source>
</reference>
<sequence length="562" mass="62689">MSQIHFVHETKPGSSLGHPQVRALRSHVRKINLERSHQQSTQRLENFRSLTVTDFHSDRKIRSGRRKSSLQSDPLQSFTTESGSSSSGLHRNDSQRSSDRPQNSDAPTRAFESLLSSDSDILPKRCCVSHSASLKPPLLSSGQPPRDGDSCGQEGQHPYASQISVRTQIDPVWIDHLLKSCAFQVAAEPLFVANHFNKDLTTLSVFPGCLENSAFLYAFLYSLLRLRNGGRSTSESLKFKGRAIRLLQEDLEKDDPTLRALSIGTILILCGIAHRAGDTAEHSTHAKGLSKLLQLCRARGLPLRSEVLRAIFWQHLLGAALVGDRQRFYQHDFSAIFRQTAGFLSESSQGLPVGFTCHRQVISEDIISCICEIVHLQTLIAAETVDQTTVNDLQTSIESRLIFPESPQQEPGPIAECCRISVYIVCYMSSTSTWNSSFVPLRLAEKLLVMLDESSNGDLWVSRRDLLLWLLLVGVSVSRGQNCFAAALTSQYQRLLTRTAQEAKCWVDVQHSDILLQAVTEGFIYAQHWVAERHTVPEWVQLEKVLAQGNSDEHREKAGGRG</sequence>
<dbReference type="EMBL" id="KN847475">
    <property type="protein sequence ID" value="KIX09446.1"/>
    <property type="molecule type" value="Genomic_DNA"/>
</dbReference>
<evidence type="ECO:0008006" key="4">
    <source>
        <dbReference type="Google" id="ProtNLM"/>
    </source>
</evidence>
<dbReference type="PANTHER" id="PTHR37540">
    <property type="entry name" value="TRANSCRIPTION FACTOR (ACR-2), PUTATIVE-RELATED-RELATED"/>
    <property type="match status" value="1"/>
</dbReference>
<feature type="compositionally biased region" description="Polar residues" evidence="1">
    <location>
        <begin position="69"/>
        <end position="81"/>
    </location>
</feature>
<keyword evidence="3" id="KW-1185">Reference proteome</keyword>
<feature type="region of interest" description="Disordered" evidence="1">
    <location>
        <begin position="57"/>
        <end position="107"/>
    </location>
</feature>
<dbReference type="VEuPathDB" id="FungiDB:Z518_00526"/>
<protein>
    <recommendedName>
        <fullName evidence="4">Transcription factor domain-containing protein</fullName>
    </recommendedName>
</protein>
<dbReference type="AlphaFoldDB" id="A0A0D2J185"/>
<dbReference type="Proteomes" id="UP000053617">
    <property type="component" value="Unassembled WGS sequence"/>
</dbReference>
<gene>
    <name evidence="2" type="ORF">Z518_00526</name>
</gene>
<feature type="region of interest" description="Disordered" evidence="1">
    <location>
        <begin position="136"/>
        <end position="157"/>
    </location>
</feature>
<dbReference type="PANTHER" id="PTHR37540:SF5">
    <property type="entry name" value="TRANSCRIPTION FACTOR DOMAIN-CONTAINING PROTEIN"/>
    <property type="match status" value="1"/>
</dbReference>
<evidence type="ECO:0000256" key="1">
    <source>
        <dbReference type="SAM" id="MobiDB-lite"/>
    </source>
</evidence>
<dbReference type="RefSeq" id="XP_013276582.1">
    <property type="nucleotide sequence ID" value="XM_013421128.1"/>
</dbReference>
<dbReference type="InterPro" id="IPR021858">
    <property type="entry name" value="Fun_TF"/>
</dbReference>